<evidence type="ECO:0000256" key="7">
    <source>
        <dbReference type="SAM" id="Phobius"/>
    </source>
</evidence>
<feature type="transmembrane region" description="Helical" evidence="7">
    <location>
        <begin position="455"/>
        <end position="474"/>
    </location>
</feature>
<evidence type="ECO:0008006" key="13">
    <source>
        <dbReference type="Google" id="ProtNLM"/>
    </source>
</evidence>
<name>A0A0B7BG11_9EUPU</name>
<evidence type="ECO:0000313" key="12">
    <source>
        <dbReference type="EMBL" id="CEK92255.1"/>
    </source>
</evidence>
<keyword evidence="3" id="KW-1003">Cell membrane</keyword>
<feature type="transmembrane region" description="Helical" evidence="7">
    <location>
        <begin position="588"/>
        <end position="610"/>
    </location>
</feature>
<dbReference type="InterPro" id="IPR002668">
    <property type="entry name" value="CNT_N_dom"/>
</dbReference>
<feature type="transmembrane region" description="Helical" evidence="7">
    <location>
        <begin position="178"/>
        <end position="195"/>
    </location>
</feature>
<feature type="transmembrane region" description="Helical" evidence="7">
    <location>
        <begin position="415"/>
        <end position="435"/>
    </location>
</feature>
<dbReference type="InterPro" id="IPR011657">
    <property type="entry name" value="CNT_C_dom"/>
</dbReference>
<keyword evidence="5 7" id="KW-1133">Transmembrane helix</keyword>
<dbReference type="Pfam" id="PF01773">
    <property type="entry name" value="Nucleos_tra2_N"/>
    <property type="match status" value="1"/>
</dbReference>
<dbReference type="InterPro" id="IPR011642">
    <property type="entry name" value="Gate_dom"/>
</dbReference>
<accession>A0A0B7BG11</accession>
<evidence type="ECO:0000259" key="8">
    <source>
        <dbReference type="Pfam" id="PF01773"/>
    </source>
</evidence>
<comment type="subcellular location">
    <subcellularLocation>
        <location evidence="1">Cell membrane</location>
        <topology evidence="1">Multi-pass membrane protein</topology>
    </subcellularLocation>
</comment>
<feature type="transmembrane region" description="Helical" evidence="7">
    <location>
        <begin position="106"/>
        <end position="128"/>
    </location>
</feature>
<evidence type="ECO:0000259" key="10">
    <source>
        <dbReference type="Pfam" id="PF07670"/>
    </source>
</evidence>
<evidence type="ECO:0000256" key="4">
    <source>
        <dbReference type="ARBA" id="ARBA00022692"/>
    </source>
</evidence>
<evidence type="ECO:0000313" key="11">
    <source>
        <dbReference type="EMBL" id="CEK92254.1"/>
    </source>
</evidence>
<feature type="transmembrane region" description="Helical" evidence="7">
    <location>
        <begin position="216"/>
        <end position="237"/>
    </location>
</feature>
<dbReference type="Pfam" id="PF07670">
    <property type="entry name" value="Gate"/>
    <property type="match status" value="1"/>
</dbReference>
<dbReference type="EMBL" id="HACG01045390">
    <property type="protein sequence ID" value="CEK92255.1"/>
    <property type="molecule type" value="Transcribed_RNA"/>
</dbReference>
<organism evidence="11">
    <name type="scientific">Arion vulgaris</name>
    <dbReference type="NCBI Taxonomy" id="1028688"/>
    <lineage>
        <taxon>Eukaryota</taxon>
        <taxon>Metazoa</taxon>
        <taxon>Spiralia</taxon>
        <taxon>Lophotrochozoa</taxon>
        <taxon>Mollusca</taxon>
        <taxon>Gastropoda</taxon>
        <taxon>Heterobranchia</taxon>
        <taxon>Euthyneura</taxon>
        <taxon>Panpulmonata</taxon>
        <taxon>Eupulmonata</taxon>
        <taxon>Stylommatophora</taxon>
        <taxon>Helicina</taxon>
        <taxon>Arionoidea</taxon>
        <taxon>Arionidae</taxon>
        <taxon>Arion</taxon>
    </lineage>
</organism>
<feature type="transmembrane region" description="Helical" evidence="7">
    <location>
        <begin position="552"/>
        <end position="576"/>
    </location>
</feature>
<protein>
    <recommendedName>
        <fullName evidence="13">Sodium/nucleoside cotransporter</fullName>
    </recommendedName>
</protein>
<evidence type="ECO:0000256" key="5">
    <source>
        <dbReference type="ARBA" id="ARBA00022989"/>
    </source>
</evidence>
<keyword evidence="4 7" id="KW-0812">Transmembrane</keyword>
<dbReference type="GO" id="GO:0005886">
    <property type="term" value="C:plasma membrane"/>
    <property type="evidence" value="ECO:0007669"/>
    <property type="project" value="UniProtKB-SubCell"/>
</dbReference>
<dbReference type="Pfam" id="PF07662">
    <property type="entry name" value="Nucleos_tra2_C"/>
    <property type="match status" value="1"/>
</dbReference>
<evidence type="ECO:0000256" key="1">
    <source>
        <dbReference type="ARBA" id="ARBA00004651"/>
    </source>
</evidence>
<evidence type="ECO:0000256" key="6">
    <source>
        <dbReference type="ARBA" id="ARBA00023136"/>
    </source>
</evidence>
<proteinExistence type="inferred from homology"/>
<reference evidence="11" key="1">
    <citation type="submission" date="2014-12" db="EMBL/GenBank/DDBJ databases">
        <title>Insight into the proteome of Arion vulgaris.</title>
        <authorList>
            <person name="Aradska J."/>
            <person name="Bulat T."/>
            <person name="Smidak R."/>
            <person name="Sarate P."/>
            <person name="Gangsoo J."/>
            <person name="Sialana F."/>
            <person name="Bilban M."/>
            <person name="Lubec G."/>
        </authorList>
    </citation>
    <scope>NUCLEOTIDE SEQUENCE</scope>
    <source>
        <tissue evidence="11">Skin</tissue>
    </source>
</reference>
<comment type="similarity">
    <text evidence="2">Belongs to the concentrative nucleoside transporter (CNT) (TC 2.A.41) family.</text>
</comment>
<gene>
    <name evidence="11" type="primary">ORF187295</name>
    <name evidence="12" type="synonym">ORF187300</name>
</gene>
<evidence type="ECO:0000259" key="9">
    <source>
        <dbReference type="Pfam" id="PF07662"/>
    </source>
</evidence>
<sequence length="611" mass="67518">MSCKIIGSNTPLTGTKQGDHKQIQLDSLDVNIDIPLKNGSSDFEEAAEKVRVDEDLTCSNIYDCRIALKRIFLKHIRKVKVFTFLMTVFLYIAYFSYAMYLHHADGTVTGLILVTVIITLIVMVKCLPCKRYLKRLQSLLKKHPKVAKNFSRLIAAACIVTIGVTLVIEVILVRPANLISLTGIVGIISFFFITSTHPHKVKWRPVISGLILQYMFALLILKVPAVYGMFVWCGNWIQTVLSFSKDGEIFLYGSDFPYAGMAFRIVPLIAFIMCLLTVLEHLMVLHAILRVMGRFLSLCIGASPAEALNAAANIFLGAIDSVILIRPFLDDITPSELHCLMANGMSTVAGGALGLYVMLGISPDHLLAASVMSAPAALSLSKLSVPETQIRINTKLKVHFVSQYKSVMDAASSGAYSAMTLCAAIISNITAVISIMKMVNYALNWLGELVDYKGLTLQLISSYVFYPLALSLGVDMQDGRRIAELIGVKFFINEIVAYTILGQYQRNRATFEEYTALNYTDWSSDSLTNDIVLHGWNKTLVGGFVTKRSEVIATYALCGFANFVCVGVITSCYMVLVPHRKEVIFKYVLRAMVVGHCASFMTACIAGLLYR</sequence>
<dbReference type="PANTHER" id="PTHR10590:SF4">
    <property type="entry name" value="SOLUTE CARRIER FAMILY 28 MEMBER 3"/>
    <property type="match status" value="1"/>
</dbReference>
<evidence type="ECO:0000256" key="2">
    <source>
        <dbReference type="ARBA" id="ARBA00009033"/>
    </source>
</evidence>
<feature type="domain" description="Concentrative nucleoside transporter C-terminal" evidence="9">
    <location>
        <begin position="365"/>
        <end position="607"/>
    </location>
</feature>
<feature type="transmembrane region" description="Helical" evidence="7">
    <location>
        <begin position="257"/>
        <end position="276"/>
    </location>
</feature>
<keyword evidence="6 7" id="KW-0472">Membrane</keyword>
<feature type="domain" description="Nucleoside transporter/FeoB GTPase Gate" evidence="10">
    <location>
        <begin position="263"/>
        <end position="359"/>
    </location>
</feature>
<dbReference type="InterPro" id="IPR008276">
    <property type="entry name" value="C_nuclsd_transpt"/>
</dbReference>
<feature type="transmembrane region" description="Helical" evidence="7">
    <location>
        <begin position="79"/>
        <end position="100"/>
    </location>
</feature>
<feature type="domain" description="Concentrative nucleoside transporter N-terminal" evidence="8">
    <location>
        <begin position="183"/>
        <end position="254"/>
    </location>
</feature>
<dbReference type="GO" id="GO:0005415">
    <property type="term" value="F:nucleoside:sodium symporter activity"/>
    <property type="evidence" value="ECO:0007669"/>
    <property type="project" value="TreeGrafter"/>
</dbReference>
<evidence type="ECO:0000256" key="3">
    <source>
        <dbReference type="ARBA" id="ARBA00022475"/>
    </source>
</evidence>
<feature type="transmembrane region" description="Helical" evidence="7">
    <location>
        <begin position="149"/>
        <end position="172"/>
    </location>
</feature>
<dbReference type="PANTHER" id="PTHR10590">
    <property type="entry name" value="SODIUM/NUCLEOSIDE COTRANSPORTER"/>
    <property type="match status" value="1"/>
</dbReference>
<feature type="transmembrane region" description="Helical" evidence="7">
    <location>
        <begin position="341"/>
        <end position="359"/>
    </location>
</feature>
<dbReference type="AlphaFoldDB" id="A0A0B7BG11"/>
<dbReference type="EMBL" id="HACG01045389">
    <property type="protein sequence ID" value="CEK92254.1"/>
    <property type="molecule type" value="Transcribed_RNA"/>
</dbReference>